<sequence length="181" mass="20383">MKIGDPNVCNDEGMTPLHHAIFGEHFHIVEYMVGTGCDVNFPDIDGWTPLHCAASCNDLKMCEFLVENGACVHSTTSDDQQLPSEKCDEVERGYEETKNYLLKIEAEVGLANNGLVYALYDYTDPESSDELTYISGDCLVVLRRGDDVETEWWWCCLESREGYVARNLVGMYPRVTPLALQ</sequence>
<dbReference type="CTD" id="20210628"/>
<dbReference type="OrthoDB" id="10038642at2759"/>
<comment type="subcellular location">
    <subcellularLocation>
        <location evidence="1">Nucleus</location>
    </subcellularLocation>
</comment>
<dbReference type="GO" id="GO:0005634">
    <property type="term" value="C:nucleus"/>
    <property type="evidence" value="ECO:0007669"/>
    <property type="project" value="UniProtKB-SubCell"/>
</dbReference>
<dbReference type="eggNOG" id="KOG0515">
    <property type="taxonomic scope" value="Eukaryota"/>
</dbReference>
<dbReference type="Pfam" id="PF00018">
    <property type="entry name" value="SH3_1"/>
    <property type="match status" value="1"/>
</dbReference>
<evidence type="ECO:0000313" key="11">
    <source>
        <dbReference type="EnsemblMetazoa" id="HelroP187234"/>
    </source>
</evidence>
<feature type="repeat" description="ANK" evidence="7">
    <location>
        <begin position="12"/>
        <end position="44"/>
    </location>
</feature>
<evidence type="ECO:0000313" key="12">
    <source>
        <dbReference type="Proteomes" id="UP000015101"/>
    </source>
</evidence>
<dbReference type="GO" id="GO:0002039">
    <property type="term" value="F:p53 binding"/>
    <property type="evidence" value="ECO:0007669"/>
    <property type="project" value="InterPro"/>
</dbReference>
<dbReference type="GO" id="GO:0006915">
    <property type="term" value="P:apoptotic process"/>
    <property type="evidence" value="ECO:0007669"/>
    <property type="project" value="UniProtKB-KW"/>
</dbReference>
<evidence type="ECO:0000259" key="9">
    <source>
        <dbReference type="PROSITE" id="PS50002"/>
    </source>
</evidence>
<dbReference type="SMART" id="SM00326">
    <property type="entry name" value="SH3"/>
    <property type="match status" value="1"/>
</dbReference>
<keyword evidence="3" id="KW-0053">Apoptosis</keyword>
<dbReference type="Proteomes" id="UP000015101">
    <property type="component" value="Unassembled WGS sequence"/>
</dbReference>
<reference evidence="11" key="3">
    <citation type="submission" date="2015-06" db="UniProtKB">
        <authorList>
            <consortium name="EnsemblMetazoa"/>
        </authorList>
    </citation>
    <scope>IDENTIFICATION</scope>
</reference>
<dbReference type="EMBL" id="AMQM01005581">
    <property type="status" value="NOT_ANNOTATED_CDS"/>
    <property type="molecule type" value="Genomic_DNA"/>
</dbReference>
<reference evidence="10 12" key="2">
    <citation type="journal article" date="2013" name="Nature">
        <title>Insights into bilaterian evolution from three spiralian genomes.</title>
        <authorList>
            <person name="Simakov O."/>
            <person name="Marletaz F."/>
            <person name="Cho S.J."/>
            <person name="Edsinger-Gonzales E."/>
            <person name="Havlak P."/>
            <person name="Hellsten U."/>
            <person name="Kuo D.H."/>
            <person name="Larsson T."/>
            <person name="Lv J."/>
            <person name="Arendt D."/>
            <person name="Savage R."/>
            <person name="Osoegawa K."/>
            <person name="de Jong P."/>
            <person name="Grimwood J."/>
            <person name="Chapman J.A."/>
            <person name="Shapiro H."/>
            <person name="Aerts A."/>
            <person name="Otillar R.P."/>
            <person name="Terry A.Y."/>
            <person name="Boore J.L."/>
            <person name="Grigoriev I.V."/>
            <person name="Lindberg D.R."/>
            <person name="Seaver E.C."/>
            <person name="Weisblat D.A."/>
            <person name="Putnam N.H."/>
            <person name="Rokhsar D.S."/>
        </authorList>
    </citation>
    <scope>NUCLEOTIDE SEQUENCE</scope>
</reference>
<feature type="domain" description="SH3" evidence="9">
    <location>
        <begin position="111"/>
        <end position="174"/>
    </location>
</feature>
<dbReference type="Gene3D" id="1.25.40.20">
    <property type="entry name" value="Ankyrin repeat-containing domain"/>
    <property type="match status" value="1"/>
</dbReference>
<accession>T1FP81</accession>
<dbReference type="GeneID" id="20210628"/>
<evidence type="ECO:0000256" key="5">
    <source>
        <dbReference type="ARBA" id="ARBA00023043"/>
    </source>
</evidence>
<dbReference type="EnsemblMetazoa" id="HelroT187234">
    <property type="protein sequence ID" value="HelroP187234"/>
    <property type="gene ID" value="HelroG187234"/>
</dbReference>
<dbReference type="SUPFAM" id="SSF50044">
    <property type="entry name" value="SH3-domain"/>
    <property type="match status" value="1"/>
</dbReference>
<keyword evidence="6" id="KW-0539">Nucleus</keyword>
<keyword evidence="2 8" id="KW-0728">SH3 domain</keyword>
<dbReference type="Pfam" id="PF12796">
    <property type="entry name" value="Ank_2"/>
    <property type="match status" value="1"/>
</dbReference>
<name>T1FP81_HELRO</name>
<dbReference type="InterPro" id="IPR047163">
    <property type="entry name" value="ASPP1/2"/>
</dbReference>
<dbReference type="OMA" id="DYEREWW"/>
<keyword evidence="5 7" id="KW-0040">ANK repeat</keyword>
<dbReference type="GO" id="GO:0042981">
    <property type="term" value="P:regulation of apoptotic process"/>
    <property type="evidence" value="ECO:0007669"/>
    <property type="project" value="InterPro"/>
</dbReference>
<evidence type="ECO:0000256" key="4">
    <source>
        <dbReference type="ARBA" id="ARBA00022737"/>
    </source>
</evidence>
<dbReference type="InterPro" id="IPR002110">
    <property type="entry name" value="Ankyrin_rpt"/>
</dbReference>
<dbReference type="EMBL" id="KB097026">
    <property type="protein sequence ID" value="ESN99911.1"/>
    <property type="molecule type" value="Genomic_DNA"/>
</dbReference>
<gene>
    <name evidence="11" type="primary">20210628</name>
    <name evidence="10" type="ORF">HELRODRAFT_187234</name>
</gene>
<dbReference type="KEGG" id="hro:HELRODRAFT_187234"/>
<keyword evidence="12" id="KW-1185">Reference proteome</keyword>
<dbReference type="HOGENOM" id="CLU_108307_0_0_1"/>
<feature type="repeat" description="ANK" evidence="7">
    <location>
        <begin position="45"/>
        <end position="77"/>
    </location>
</feature>
<evidence type="ECO:0000256" key="2">
    <source>
        <dbReference type="ARBA" id="ARBA00022443"/>
    </source>
</evidence>
<dbReference type="PANTHER" id="PTHR24131:SF10">
    <property type="entry name" value="ANKYRIN-REPEAT, SH3-DOMAIN, AND PROLINE-RICH-REGION CONTAINING PROTEIN, ISOFORM B"/>
    <property type="match status" value="1"/>
</dbReference>
<evidence type="ECO:0000256" key="6">
    <source>
        <dbReference type="ARBA" id="ARBA00023242"/>
    </source>
</evidence>
<dbReference type="PROSITE" id="PS50297">
    <property type="entry name" value="ANK_REP_REGION"/>
    <property type="match status" value="2"/>
</dbReference>
<keyword evidence="4" id="KW-0677">Repeat</keyword>
<evidence type="ECO:0000313" key="10">
    <source>
        <dbReference type="EMBL" id="ESN99911.1"/>
    </source>
</evidence>
<evidence type="ECO:0000256" key="8">
    <source>
        <dbReference type="PROSITE-ProRule" id="PRU00192"/>
    </source>
</evidence>
<dbReference type="InParanoid" id="T1FP81"/>
<dbReference type="InterPro" id="IPR036028">
    <property type="entry name" value="SH3-like_dom_sf"/>
</dbReference>
<reference evidence="12" key="1">
    <citation type="submission" date="2012-12" db="EMBL/GenBank/DDBJ databases">
        <authorList>
            <person name="Hellsten U."/>
            <person name="Grimwood J."/>
            <person name="Chapman J.A."/>
            <person name="Shapiro H."/>
            <person name="Aerts A."/>
            <person name="Otillar R.P."/>
            <person name="Terry A.Y."/>
            <person name="Boore J.L."/>
            <person name="Simakov O."/>
            <person name="Marletaz F."/>
            <person name="Cho S.-J."/>
            <person name="Edsinger-Gonzales E."/>
            <person name="Havlak P."/>
            <person name="Kuo D.-H."/>
            <person name="Larsson T."/>
            <person name="Lv J."/>
            <person name="Arendt D."/>
            <person name="Savage R."/>
            <person name="Osoegawa K."/>
            <person name="de Jong P."/>
            <person name="Lindberg D.R."/>
            <person name="Seaver E.C."/>
            <person name="Weisblat D.A."/>
            <person name="Putnam N.H."/>
            <person name="Grigoriev I.V."/>
            <person name="Rokhsar D.S."/>
        </authorList>
    </citation>
    <scope>NUCLEOTIDE SEQUENCE</scope>
</reference>
<dbReference type="PANTHER" id="PTHR24131">
    <property type="entry name" value="APOPTOSIS-STIMULATING OF P53 PROTEIN"/>
    <property type="match status" value="1"/>
</dbReference>
<evidence type="ECO:0000256" key="7">
    <source>
        <dbReference type="PROSITE-ProRule" id="PRU00023"/>
    </source>
</evidence>
<evidence type="ECO:0000256" key="1">
    <source>
        <dbReference type="ARBA" id="ARBA00004123"/>
    </source>
</evidence>
<dbReference type="InterPro" id="IPR036770">
    <property type="entry name" value="Ankyrin_rpt-contain_sf"/>
</dbReference>
<dbReference type="SMART" id="SM00248">
    <property type="entry name" value="ANK"/>
    <property type="match status" value="2"/>
</dbReference>
<protein>
    <recommendedName>
        <fullName evidence="9">SH3 domain-containing protein</fullName>
    </recommendedName>
</protein>
<dbReference type="InterPro" id="IPR001452">
    <property type="entry name" value="SH3_domain"/>
</dbReference>
<proteinExistence type="predicted"/>
<dbReference type="STRING" id="6412.T1FP81"/>
<evidence type="ECO:0000256" key="3">
    <source>
        <dbReference type="ARBA" id="ARBA00022703"/>
    </source>
</evidence>
<dbReference type="PROSITE" id="PS50088">
    <property type="entry name" value="ANK_REPEAT"/>
    <property type="match status" value="2"/>
</dbReference>
<dbReference type="RefSeq" id="XP_009021937.1">
    <property type="nucleotide sequence ID" value="XM_009023689.1"/>
</dbReference>
<organism evidence="11 12">
    <name type="scientific">Helobdella robusta</name>
    <name type="common">Californian leech</name>
    <dbReference type="NCBI Taxonomy" id="6412"/>
    <lineage>
        <taxon>Eukaryota</taxon>
        <taxon>Metazoa</taxon>
        <taxon>Spiralia</taxon>
        <taxon>Lophotrochozoa</taxon>
        <taxon>Annelida</taxon>
        <taxon>Clitellata</taxon>
        <taxon>Hirudinea</taxon>
        <taxon>Rhynchobdellida</taxon>
        <taxon>Glossiphoniidae</taxon>
        <taxon>Helobdella</taxon>
    </lineage>
</organism>
<dbReference type="PROSITE" id="PS50002">
    <property type="entry name" value="SH3"/>
    <property type="match status" value="1"/>
</dbReference>
<dbReference type="AlphaFoldDB" id="T1FP81"/>
<dbReference type="SUPFAM" id="SSF48403">
    <property type="entry name" value="Ankyrin repeat"/>
    <property type="match status" value="1"/>
</dbReference>